<keyword evidence="3" id="KW-0548">Nucleotidyltransferase</keyword>
<comment type="catalytic activity">
    <reaction evidence="4">
        <text>apo-[citrate lyase ACP] + 2'-(5''-triphospho-alpha-D-ribosyl)-3'-dephospho-CoA = holo-[citrate lyase ACP] + diphosphate</text>
        <dbReference type="Rhea" id="RHEA:16333"/>
        <dbReference type="Rhea" id="RHEA-COMP:10157"/>
        <dbReference type="Rhea" id="RHEA-COMP:10158"/>
        <dbReference type="ChEBI" id="CHEBI:29999"/>
        <dbReference type="ChEBI" id="CHEBI:33019"/>
        <dbReference type="ChEBI" id="CHEBI:61378"/>
        <dbReference type="ChEBI" id="CHEBI:82683"/>
        <dbReference type="EC" id="2.7.7.61"/>
    </reaction>
</comment>
<evidence type="ECO:0000256" key="4">
    <source>
        <dbReference type="ARBA" id="ARBA00048574"/>
    </source>
</evidence>
<evidence type="ECO:0000313" key="5">
    <source>
        <dbReference type="EMBL" id="GFO67752.1"/>
    </source>
</evidence>
<dbReference type="AlphaFoldDB" id="A0A6V8N5A6"/>
<dbReference type="GO" id="GO:0051191">
    <property type="term" value="P:prosthetic group biosynthetic process"/>
    <property type="evidence" value="ECO:0007669"/>
    <property type="project" value="InterPro"/>
</dbReference>
<dbReference type="RefSeq" id="WP_183360274.1">
    <property type="nucleotide sequence ID" value="NZ_BLXZ01000002.1"/>
</dbReference>
<evidence type="ECO:0000256" key="1">
    <source>
        <dbReference type="ARBA" id="ARBA00012524"/>
    </source>
</evidence>
<dbReference type="Pfam" id="PF03802">
    <property type="entry name" value="CitX"/>
    <property type="match status" value="1"/>
</dbReference>
<dbReference type="InterPro" id="IPR005551">
    <property type="entry name" value="CitX"/>
</dbReference>
<sequence length="164" mass="17842">MWCDALRNSLLAARDRRQALLERRFPSEYPAILMLSLNLPGDRKTGPRAERLFRWGEQALLAALPARLLAREDDALGPFALYGVGLAAEPAKRKAIEVETAHPAGRLLDLDIYDPSGRPVDRAGLGISPRTCLICSEAAVACIRAGRHDGAQLQARAHAVIDAL</sequence>
<name>A0A6V8N5A6_9BACT</name>
<keyword evidence="6" id="KW-1185">Reference proteome</keyword>
<dbReference type="Proteomes" id="UP000587586">
    <property type="component" value="Unassembled WGS sequence"/>
</dbReference>
<evidence type="ECO:0000256" key="3">
    <source>
        <dbReference type="ARBA" id="ARBA00022695"/>
    </source>
</evidence>
<proteinExistence type="predicted"/>
<comment type="caution">
    <text evidence="5">The sequence shown here is derived from an EMBL/GenBank/DDBJ whole genome shotgun (WGS) entry which is preliminary data.</text>
</comment>
<accession>A0A6V8N5A6</accession>
<keyword evidence="2 5" id="KW-0808">Transferase</keyword>
<protein>
    <recommendedName>
        <fullName evidence="1">citrate lyase holo-[acyl-carrier protein] synthase</fullName>
        <ecNumber evidence="1">2.7.7.61</ecNumber>
    </recommendedName>
</protein>
<gene>
    <name evidence="5" type="primary">citX</name>
    <name evidence="5" type="ORF">GMLC_13310</name>
</gene>
<dbReference type="EC" id="2.7.7.61" evidence="1"/>
<evidence type="ECO:0000256" key="2">
    <source>
        <dbReference type="ARBA" id="ARBA00022679"/>
    </source>
</evidence>
<dbReference type="GO" id="GO:0050519">
    <property type="term" value="F:holo-citrate lyase synthase activity"/>
    <property type="evidence" value="ECO:0007669"/>
    <property type="project" value="UniProtKB-EC"/>
</dbReference>
<reference evidence="6" key="1">
    <citation type="submission" date="2020-06" db="EMBL/GenBank/DDBJ databases">
        <title>Draft genomic sequecing of Geomonas sp. Red745.</title>
        <authorList>
            <person name="Itoh H."/>
            <person name="Xu Z.X."/>
            <person name="Ushijima N."/>
            <person name="Masuda Y."/>
            <person name="Shiratori Y."/>
            <person name="Senoo K."/>
        </authorList>
    </citation>
    <scope>NUCLEOTIDE SEQUENCE [LARGE SCALE GENOMIC DNA]</scope>
    <source>
        <strain evidence="6">Red745</strain>
    </source>
</reference>
<organism evidence="5 6">
    <name type="scientific">Geomonas limicola</name>
    <dbReference type="NCBI Taxonomy" id="2740186"/>
    <lineage>
        <taxon>Bacteria</taxon>
        <taxon>Pseudomonadati</taxon>
        <taxon>Thermodesulfobacteriota</taxon>
        <taxon>Desulfuromonadia</taxon>
        <taxon>Geobacterales</taxon>
        <taxon>Geobacteraceae</taxon>
        <taxon>Geomonas</taxon>
    </lineage>
</organism>
<keyword evidence="5" id="KW-0456">Lyase</keyword>
<dbReference type="GO" id="GO:0016829">
    <property type="term" value="F:lyase activity"/>
    <property type="evidence" value="ECO:0007669"/>
    <property type="project" value="UniProtKB-KW"/>
</dbReference>
<evidence type="ECO:0000313" key="6">
    <source>
        <dbReference type="Proteomes" id="UP000587586"/>
    </source>
</evidence>
<dbReference type="EMBL" id="BLXZ01000002">
    <property type="protein sequence ID" value="GFO67752.1"/>
    <property type="molecule type" value="Genomic_DNA"/>
</dbReference>